<reference evidence="2 3" key="1">
    <citation type="submission" date="2023-12" db="EMBL/GenBank/DDBJ databases">
        <title>Description of new species of Mycobacterium terrae complex isolated from sewage at the Sao Paulo Zoological Park Foundation in Brazil.</title>
        <authorList>
            <person name="Romagnoli C.L."/>
            <person name="Conceicao E.C."/>
            <person name="Machado E."/>
            <person name="Barreto L.B.P.F."/>
            <person name="Sharma A."/>
            <person name="Silva N.M."/>
            <person name="Marques L.E."/>
            <person name="Juliana M.A."/>
            <person name="Lourenco M.C.S."/>
            <person name="Digiampietri L.A."/>
            <person name="Suffys P.N."/>
            <person name="Viana-Niero C."/>
        </authorList>
    </citation>
    <scope>NUCLEOTIDE SEQUENCE [LARGE SCALE GENOMIC DNA]</scope>
    <source>
        <strain evidence="2 3">MYC340</strain>
    </source>
</reference>
<keyword evidence="1" id="KW-1133">Transmembrane helix</keyword>
<feature type="transmembrane region" description="Helical" evidence="1">
    <location>
        <begin position="103"/>
        <end position="124"/>
    </location>
</feature>
<proteinExistence type="predicted"/>
<feature type="transmembrane region" description="Helical" evidence="1">
    <location>
        <begin position="17"/>
        <end position="39"/>
    </location>
</feature>
<gene>
    <name evidence="2" type="ORF">KV113_27610</name>
</gene>
<evidence type="ECO:0000313" key="2">
    <source>
        <dbReference type="EMBL" id="MEB3035310.1"/>
    </source>
</evidence>
<dbReference type="InterPro" id="IPR036259">
    <property type="entry name" value="MFS_trans_sf"/>
</dbReference>
<keyword evidence="3" id="KW-1185">Reference proteome</keyword>
<feature type="transmembrane region" description="Helical" evidence="1">
    <location>
        <begin position="51"/>
        <end position="73"/>
    </location>
</feature>
<protein>
    <submittedName>
        <fullName evidence="2">MFS transporter</fullName>
    </submittedName>
</protein>
<evidence type="ECO:0000256" key="1">
    <source>
        <dbReference type="SAM" id="Phobius"/>
    </source>
</evidence>
<feature type="non-terminal residue" evidence="2">
    <location>
        <position position="1"/>
    </location>
</feature>
<organism evidence="2 3">
    <name type="scientific">[Mycobacterium] nativiensis</name>
    <dbReference type="NCBI Taxonomy" id="2855503"/>
    <lineage>
        <taxon>Bacteria</taxon>
        <taxon>Bacillati</taxon>
        <taxon>Actinomycetota</taxon>
        <taxon>Actinomycetes</taxon>
        <taxon>Mycobacteriales</taxon>
        <taxon>Mycobacteriaceae</taxon>
        <taxon>Mycolicibacter</taxon>
    </lineage>
</organism>
<evidence type="ECO:0000313" key="3">
    <source>
        <dbReference type="Proteomes" id="UP001298593"/>
    </source>
</evidence>
<keyword evidence="1" id="KW-0812">Transmembrane</keyword>
<dbReference type="EMBL" id="JAYJJU010000171">
    <property type="protein sequence ID" value="MEB3035310.1"/>
    <property type="molecule type" value="Genomic_DNA"/>
</dbReference>
<dbReference type="SUPFAM" id="SSF103473">
    <property type="entry name" value="MFS general substrate transporter"/>
    <property type="match status" value="1"/>
</dbReference>
<keyword evidence="1" id="KW-0472">Membrane</keyword>
<sequence length="146" mass="15231">MLFGSTLDRGVPYVPDLVMLFVVGGFGIGVISVVLPLCAVTDVGPREIGPVSAVTLMVYNLGGPVVLVIIQAVQTSRTLYLGGTTGPVKNMTDSELDALGHGYTYSLLWVAALAVLVGAAALFIRFSAEQIARAQHTLEAVEAGEL</sequence>
<accession>A0ABU5Y529</accession>
<dbReference type="Proteomes" id="UP001298593">
    <property type="component" value="Unassembled WGS sequence"/>
</dbReference>
<name>A0ABU5Y529_9MYCO</name>
<comment type="caution">
    <text evidence="2">The sequence shown here is derived from an EMBL/GenBank/DDBJ whole genome shotgun (WGS) entry which is preliminary data.</text>
</comment>